<keyword evidence="2" id="KW-1185">Reference proteome</keyword>
<proteinExistence type="predicted"/>
<comment type="caution">
    <text evidence="1">The sequence shown here is derived from an EMBL/GenBank/DDBJ whole genome shotgun (WGS) entry which is preliminary data.</text>
</comment>
<reference evidence="1 2" key="1">
    <citation type="submission" date="2015-01" db="EMBL/GenBank/DDBJ databases">
        <title>Evolution of Trichinella species and genotypes.</title>
        <authorList>
            <person name="Korhonen P.K."/>
            <person name="Edoardo P."/>
            <person name="Giuseppe L.R."/>
            <person name="Gasser R.B."/>
        </authorList>
    </citation>
    <scope>NUCLEOTIDE SEQUENCE [LARGE SCALE GENOMIC DNA]</scope>
    <source>
        <strain evidence="1">ISS3</strain>
    </source>
</reference>
<name>A0A0V1B909_TRISP</name>
<sequence length="98" mass="10973">MNISHLNKGKISKYQNNASPYTSQGLAAVTKCRMPKQKKESLQRYVTTAQNSFRVHKTCAVVQVNTSLSSGYSTELKHMCFACQGAVIRLLRTFSKVE</sequence>
<dbReference type="AlphaFoldDB" id="A0A0V1B909"/>
<organism evidence="1 2">
    <name type="scientific">Trichinella spiralis</name>
    <name type="common">Trichina worm</name>
    <dbReference type="NCBI Taxonomy" id="6334"/>
    <lineage>
        <taxon>Eukaryota</taxon>
        <taxon>Metazoa</taxon>
        <taxon>Ecdysozoa</taxon>
        <taxon>Nematoda</taxon>
        <taxon>Enoplea</taxon>
        <taxon>Dorylaimia</taxon>
        <taxon>Trichinellida</taxon>
        <taxon>Trichinellidae</taxon>
        <taxon>Trichinella</taxon>
    </lineage>
</organism>
<evidence type="ECO:0000313" key="2">
    <source>
        <dbReference type="Proteomes" id="UP000054776"/>
    </source>
</evidence>
<accession>A0A0V1B909</accession>
<dbReference type="Proteomes" id="UP000054776">
    <property type="component" value="Unassembled WGS sequence"/>
</dbReference>
<evidence type="ECO:0000313" key="1">
    <source>
        <dbReference type="EMBL" id="KRY33463.1"/>
    </source>
</evidence>
<protein>
    <submittedName>
        <fullName evidence="1">Uncharacterized protein</fullName>
    </submittedName>
</protein>
<dbReference type="EMBL" id="JYDH01000081">
    <property type="protein sequence ID" value="KRY33463.1"/>
    <property type="molecule type" value="Genomic_DNA"/>
</dbReference>
<dbReference type="InParanoid" id="A0A0V1B909"/>
<gene>
    <name evidence="1" type="ORF">T01_4208</name>
</gene>